<dbReference type="InterPro" id="IPR015854">
    <property type="entry name" value="ABC_transpr_LolD-like"/>
</dbReference>
<dbReference type="GO" id="GO:0005886">
    <property type="term" value="C:plasma membrane"/>
    <property type="evidence" value="ECO:0007669"/>
    <property type="project" value="TreeGrafter"/>
</dbReference>
<dbReference type="RefSeq" id="WP_011785758.1">
    <property type="nucleotide sequence ID" value="NC_008740.1"/>
</dbReference>
<dbReference type="PANTHER" id="PTHR24220">
    <property type="entry name" value="IMPORT ATP-BINDING PROTEIN"/>
    <property type="match status" value="1"/>
</dbReference>
<dbReference type="GO" id="GO:0016887">
    <property type="term" value="F:ATP hydrolysis activity"/>
    <property type="evidence" value="ECO:0007669"/>
    <property type="project" value="InterPro"/>
</dbReference>
<dbReference type="Proteomes" id="UP000000998">
    <property type="component" value="Chromosome"/>
</dbReference>
<dbReference type="eggNOG" id="COG4778">
    <property type="taxonomic scope" value="Bacteria"/>
</dbReference>
<dbReference type="Gene3D" id="3.40.50.300">
    <property type="entry name" value="P-loop containing nucleotide triphosphate hydrolases"/>
    <property type="match status" value="1"/>
</dbReference>
<dbReference type="SMART" id="SM00382">
    <property type="entry name" value="AAA"/>
    <property type="match status" value="1"/>
</dbReference>
<dbReference type="KEGG" id="maq:Maqu_2294"/>
<dbReference type="PROSITE" id="PS00211">
    <property type="entry name" value="ABC_TRANSPORTER_1"/>
    <property type="match status" value="1"/>
</dbReference>
<keyword evidence="4" id="KW-0456">Lyase</keyword>
<dbReference type="InterPro" id="IPR027417">
    <property type="entry name" value="P-loop_NTPase"/>
</dbReference>
<feature type="domain" description="ABC transporter" evidence="3">
    <location>
        <begin position="5"/>
        <end position="235"/>
    </location>
</feature>
<dbReference type="GO" id="GO:0005524">
    <property type="term" value="F:ATP binding"/>
    <property type="evidence" value="ECO:0007669"/>
    <property type="project" value="UniProtKB-KW"/>
</dbReference>
<gene>
    <name evidence="4" type="ordered locus">Maqu_2294</name>
</gene>
<dbReference type="AlphaFoldDB" id="A1U302"/>
<reference evidence="5" key="1">
    <citation type="journal article" date="2011" name="Appl. Environ. Microbiol.">
        <title>Genomic potential of Marinobacter aquaeolei, a biogeochemical 'opportunitroph'.</title>
        <authorList>
            <person name="Singer E."/>
            <person name="Webb E.A."/>
            <person name="Nelson W.C."/>
            <person name="Heidelberg J.F."/>
            <person name="Ivanova N."/>
            <person name="Pati A."/>
            <person name="Edwards K.J."/>
        </authorList>
    </citation>
    <scope>NUCLEOTIDE SEQUENCE [LARGE SCALE GENOMIC DNA]</scope>
    <source>
        <strain evidence="5">ATCC 700491 / DSM 11845 / VT8</strain>
    </source>
</reference>
<accession>A1U302</accession>
<sequence>MKPLLDIDGLSKHFQLHEQQKLIPSCSAVKVTVYPGQLTALTGPTGSGKSSVLKCIFRTYLPSSGRILYRDQEDKVTDLAQASEYRILQLRRRDIGFVTQFLHCLPRKSALDITIEPLLGRGVSHQEAQRRGRDLLAQLQVPERLWGLPPATFSGGEKQRINLARGLVARPRLLLLDEPTSSLDPGTTQSVAELIETIKQEGVGILAIFHHPELVQRLADQTIRLQAPAPVMPEPC</sequence>
<keyword evidence="1" id="KW-0547">Nucleotide-binding</keyword>
<dbReference type="SUPFAM" id="SSF52540">
    <property type="entry name" value="P-loop containing nucleoside triphosphate hydrolases"/>
    <property type="match status" value="1"/>
</dbReference>
<evidence type="ECO:0000313" key="5">
    <source>
        <dbReference type="Proteomes" id="UP000000998"/>
    </source>
</evidence>
<keyword evidence="2" id="KW-0067">ATP-binding</keyword>
<protein>
    <submittedName>
        <fullName evidence="4">Phosphonate C-P lyase system protein PhnL</fullName>
    </submittedName>
</protein>
<dbReference type="PROSITE" id="PS50893">
    <property type="entry name" value="ABC_TRANSPORTER_2"/>
    <property type="match status" value="1"/>
</dbReference>
<evidence type="ECO:0000256" key="2">
    <source>
        <dbReference type="ARBA" id="ARBA00022840"/>
    </source>
</evidence>
<name>A1U302_MARN8</name>
<dbReference type="EMBL" id="CP000514">
    <property type="protein sequence ID" value="ABM19371.1"/>
    <property type="molecule type" value="Genomic_DNA"/>
</dbReference>
<evidence type="ECO:0000313" key="4">
    <source>
        <dbReference type="EMBL" id="ABM19371.1"/>
    </source>
</evidence>
<dbReference type="GO" id="GO:0016829">
    <property type="term" value="F:lyase activity"/>
    <property type="evidence" value="ECO:0007669"/>
    <property type="project" value="UniProtKB-KW"/>
</dbReference>
<dbReference type="GO" id="GO:0022857">
    <property type="term" value="F:transmembrane transporter activity"/>
    <property type="evidence" value="ECO:0007669"/>
    <property type="project" value="TreeGrafter"/>
</dbReference>
<dbReference type="OrthoDB" id="9802264at2"/>
<proteinExistence type="predicted"/>
<evidence type="ECO:0000256" key="1">
    <source>
        <dbReference type="ARBA" id="ARBA00022741"/>
    </source>
</evidence>
<dbReference type="InterPro" id="IPR003439">
    <property type="entry name" value="ABC_transporter-like_ATP-bd"/>
</dbReference>
<dbReference type="STRING" id="351348.Maqu_2294"/>
<dbReference type="InterPro" id="IPR017871">
    <property type="entry name" value="ABC_transporter-like_CS"/>
</dbReference>
<dbReference type="Pfam" id="PF00005">
    <property type="entry name" value="ABC_tran"/>
    <property type="match status" value="1"/>
</dbReference>
<dbReference type="InterPro" id="IPR003593">
    <property type="entry name" value="AAA+_ATPase"/>
</dbReference>
<dbReference type="InterPro" id="IPR012701">
    <property type="entry name" value="CP_lyase_PhnL"/>
</dbReference>
<dbReference type="NCBIfam" id="TIGR02324">
    <property type="entry name" value="CP_lyasePhnL"/>
    <property type="match status" value="1"/>
</dbReference>
<evidence type="ECO:0000259" key="3">
    <source>
        <dbReference type="PROSITE" id="PS50893"/>
    </source>
</evidence>
<organism evidence="4 5">
    <name type="scientific">Marinobacter nauticus (strain ATCC 700491 / DSM 11845 / VT8)</name>
    <name type="common">Marinobacter aquaeolei</name>
    <dbReference type="NCBI Taxonomy" id="351348"/>
    <lineage>
        <taxon>Bacteria</taxon>
        <taxon>Pseudomonadati</taxon>
        <taxon>Pseudomonadota</taxon>
        <taxon>Gammaproteobacteria</taxon>
        <taxon>Pseudomonadales</taxon>
        <taxon>Marinobacteraceae</taxon>
        <taxon>Marinobacter</taxon>
    </lineage>
</organism>
<dbReference type="HOGENOM" id="CLU_000604_1_22_6"/>